<evidence type="ECO:0000256" key="10">
    <source>
        <dbReference type="ARBA" id="ARBA00047890"/>
    </source>
</evidence>
<dbReference type="PANTHER" id="PTHR42914">
    <property type="entry name" value="7-CYANO-7-DEAZAGUANINE SYNTHASE"/>
    <property type="match status" value="1"/>
</dbReference>
<comment type="cofactor">
    <cofactor evidence="11">
        <name>Zn(2+)</name>
        <dbReference type="ChEBI" id="CHEBI:29105"/>
    </cofactor>
    <text evidence="11">Binds 1 zinc ion per subunit.</text>
</comment>
<dbReference type="InterPro" id="IPR018317">
    <property type="entry name" value="QueC"/>
</dbReference>
<feature type="binding site" evidence="11">
    <location>
        <position position="202"/>
    </location>
    <ligand>
        <name>Zn(2+)</name>
        <dbReference type="ChEBI" id="CHEBI:29105"/>
    </ligand>
</feature>
<comment type="pathway">
    <text evidence="1 11">Purine metabolism; 7-cyano-7-deazaguanine biosynthesis.</text>
</comment>
<feature type="binding site" evidence="11">
    <location>
        <position position="194"/>
    </location>
    <ligand>
        <name>Zn(2+)</name>
        <dbReference type="ChEBI" id="CHEBI:29105"/>
    </ligand>
</feature>
<evidence type="ECO:0000313" key="12">
    <source>
        <dbReference type="EMBL" id="OUR96560.1"/>
    </source>
</evidence>
<dbReference type="NCBIfam" id="TIGR00364">
    <property type="entry name" value="7-cyano-7-deazaguanine synthase QueC"/>
    <property type="match status" value="1"/>
</dbReference>
<dbReference type="SUPFAM" id="SSF52402">
    <property type="entry name" value="Adenine nucleotide alpha hydrolases-like"/>
    <property type="match status" value="1"/>
</dbReference>
<dbReference type="UniPathway" id="UPA00391"/>
<keyword evidence="4 11" id="KW-0547">Nucleotide-binding</keyword>
<dbReference type="PANTHER" id="PTHR42914:SF1">
    <property type="entry name" value="7-CYANO-7-DEAZAGUANINE SYNTHASE"/>
    <property type="match status" value="1"/>
</dbReference>
<sequence>MSNKSKELAVVLVSGGMDSLVTAAIAHEKHEHMAFLHLNYGQKTQARELKCFNEIADFYNVPADKRKIIDISFLTQIGGSSLTDASIKVKDYEGDTEEIPDSYVPFRNTHIVAMAVSWSEVIGAKKIYIGAVFEDSSGYPDCRPSYYEALNALIKEGTKDGDISVVTPVIYMKKEEIVKKAVELKAPLASSFSCYARGDKACGVCDSCALRLKGFELAKLEDPIEYDKRPSYL</sequence>
<evidence type="ECO:0000256" key="1">
    <source>
        <dbReference type="ARBA" id="ARBA00005061"/>
    </source>
</evidence>
<dbReference type="Pfam" id="PF06508">
    <property type="entry name" value="QueC"/>
    <property type="match status" value="1"/>
</dbReference>
<dbReference type="EMBL" id="MAAO01000006">
    <property type="protein sequence ID" value="OUR96560.1"/>
    <property type="molecule type" value="Genomic_DNA"/>
</dbReference>
<dbReference type="GO" id="GO:0005524">
    <property type="term" value="F:ATP binding"/>
    <property type="evidence" value="ECO:0007669"/>
    <property type="project" value="UniProtKB-UniRule"/>
</dbReference>
<comment type="catalytic activity">
    <reaction evidence="10 11">
        <text>7-carboxy-7-carbaguanine + NH4(+) + 2 ATP = 7-cyano-7-carbaguanine + 2 AMP + 2 diphosphate + 2 H(+)</text>
        <dbReference type="Rhea" id="RHEA:27982"/>
        <dbReference type="ChEBI" id="CHEBI:15378"/>
        <dbReference type="ChEBI" id="CHEBI:28938"/>
        <dbReference type="ChEBI" id="CHEBI:30616"/>
        <dbReference type="ChEBI" id="CHEBI:33019"/>
        <dbReference type="ChEBI" id="CHEBI:45075"/>
        <dbReference type="ChEBI" id="CHEBI:61036"/>
        <dbReference type="ChEBI" id="CHEBI:456215"/>
        <dbReference type="EC" id="6.3.4.20"/>
    </reaction>
</comment>
<dbReference type="Proteomes" id="UP000196531">
    <property type="component" value="Unassembled WGS sequence"/>
</dbReference>
<protein>
    <recommendedName>
        <fullName evidence="9 11">7-cyano-7-deazaguanine synthase</fullName>
        <ecNumber evidence="9 11">6.3.4.20</ecNumber>
    </recommendedName>
    <alternativeName>
        <fullName evidence="11">7-cyano-7-carbaguanine synthase</fullName>
    </alternativeName>
    <alternativeName>
        <fullName evidence="11">PreQ(0) synthase</fullName>
    </alternativeName>
    <alternativeName>
        <fullName evidence="11">Queuosine biosynthesis protein QueC</fullName>
    </alternativeName>
</protein>
<comment type="similarity">
    <text evidence="8 11">Belongs to the QueC family.</text>
</comment>
<dbReference type="GO" id="GO:0008270">
    <property type="term" value="F:zinc ion binding"/>
    <property type="evidence" value="ECO:0007669"/>
    <property type="project" value="UniProtKB-UniRule"/>
</dbReference>
<dbReference type="AlphaFoldDB" id="A0A1Y5FCI3"/>
<evidence type="ECO:0000256" key="7">
    <source>
        <dbReference type="ARBA" id="ARBA00022840"/>
    </source>
</evidence>
<feature type="binding site" evidence="11">
    <location>
        <position position="208"/>
    </location>
    <ligand>
        <name>Zn(2+)</name>
        <dbReference type="ChEBI" id="CHEBI:29105"/>
    </ligand>
</feature>
<evidence type="ECO:0000256" key="9">
    <source>
        <dbReference type="ARBA" id="ARBA00039149"/>
    </source>
</evidence>
<evidence type="ECO:0000256" key="5">
    <source>
        <dbReference type="ARBA" id="ARBA00022785"/>
    </source>
</evidence>
<gene>
    <name evidence="11" type="primary">queC</name>
    <name evidence="12" type="ORF">A9Q84_09430</name>
</gene>
<evidence type="ECO:0000313" key="13">
    <source>
        <dbReference type="Proteomes" id="UP000196531"/>
    </source>
</evidence>
<dbReference type="EC" id="6.3.4.20" evidence="9 11"/>
<keyword evidence="5 11" id="KW-0671">Queuosine biosynthesis</keyword>
<keyword evidence="6 11" id="KW-0862">Zinc</keyword>
<evidence type="ECO:0000256" key="2">
    <source>
        <dbReference type="ARBA" id="ARBA00022598"/>
    </source>
</evidence>
<comment type="caution">
    <text evidence="12">The sequence shown here is derived from an EMBL/GenBank/DDBJ whole genome shotgun (WGS) entry which is preliminary data.</text>
</comment>
<feature type="binding site" evidence="11">
    <location>
        <begin position="13"/>
        <end position="23"/>
    </location>
    <ligand>
        <name>ATP</name>
        <dbReference type="ChEBI" id="CHEBI:30616"/>
    </ligand>
</feature>
<dbReference type="Gene3D" id="3.40.50.620">
    <property type="entry name" value="HUPs"/>
    <property type="match status" value="1"/>
</dbReference>
<dbReference type="PIRSF" id="PIRSF006293">
    <property type="entry name" value="ExsB"/>
    <property type="match status" value="1"/>
</dbReference>
<evidence type="ECO:0000256" key="4">
    <source>
        <dbReference type="ARBA" id="ARBA00022741"/>
    </source>
</evidence>
<evidence type="ECO:0000256" key="11">
    <source>
        <dbReference type="HAMAP-Rule" id="MF_01633"/>
    </source>
</evidence>
<keyword evidence="3 11" id="KW-0479">Metal-binding</keyword>
<feature type="binding site" evidence="11">
    <location>
        <position position="205"/>
    </location>
    <ligand>
        <name>Zn(2+)</name>
        <dbReference type="ChEBI" id="CHEBI:29105"/>
    </ligand>
</feature>
<evidence type="ECO:0000256" key="6">
    <source>
        <dbReference type="ARBA" id="ARBA00022833"/>
    </source>
</evidence>
<comment type="function">
    <text evidence="11">Catalyzes the ATP-dependent conversion of 7-carboxy-7-deazaguanine (CDG) to 7-cyano-7-deazaguanine (preQ(0)).</text>
</comment>
<keyword evidence="2 11" id="KW-0436">Ligase</keyword>
<dbReference type="InterPro" id="IPR014729">
    <property type="entry name" value="Rossmann-like_a/b/a_fold"/>
</dbReference>
<proteinExistence type="inferred from homology"/>
<dbReference type="GO" id="GO:0016879">
    <property type="term" value="F:ligase activity, forming carbon-nitrogen bonds"/>
    <property type="evidence" value="ECO:0007669"/>
    <property type="project" value="UniProtKB-UniRule"/>
</dbReference>
<dbReference type="CDD" id="cd01995">
    <property type="entry name" value="QueC-like"/>
    <property type="match status" value="1"/>
</dbReference>
<reference evidence="13" key="1">
    <citation type="journal article" date="2017" name="Proc. Natl. Acad. Sci. U.S.A.">
        <title>Simulation of Deepwater Horizon oil plume reveals substrate specialization within a complex community of hydrocarbon-degraders.</title>
        <authorList>
            <person name="Hu P."/>
            <person name="Dubinsky E.A."/>
            <person name="Probst A.J."/>
            <person name="Wang J."/>
            <person name="Sieber C.M.K."/>
            <person name="Tom L.M."/>
            <person name="Gardinali P."/>
            <person name="Banfield J.F."/>
            <person name="Atlas R.M."/>
            <person name="Andersen G.L."/>
        </authorList>
    </citation>
    <scope>NUCLEOTIDE SEQUENCE [LARGE SCALE GENOMIC DNA]</scope>
</reference>
<dbReference type="HAMAP" id="MF_01633">
    <property type="entry name" value="QueC"/>
    <property type="match status" value="1"/>
</dbReference>
<keyword evidence="7 11" id="KW-0067">ATP-binding</keyword>
<evidence type="ECO:0000256" key="8">
    <source>
        <dbReference type="ARBA" id="ARBA00037993"/>
    </source>
</evidence>
<evidence type="ECO:0000256" key="3">
    <source>
        <dbReference type="ARBA" id="ARBA00022723"/>
    </source>
</evidence>
<dbReference type="GO" id="GO:0008616">
    <property type="term" value="P:tRNA queuosine(34) biosynthetic process"/>
    <property type="evidence" value="ECO:0007669"/>
    <property type="project" value="UniProtKB-UniRule"/>
</dbReference>
<organism evidence="12 13">
    <name type="scientific">Halobacteriovorax marinus</name>
    <dbReference type="NCBI Taxonomy" id="97084"/>
    <lineage>
        <taxon>Bacteria</taxon>
        <taxon>Pseudomonadati</taxon>
        <taxon>Bdellovibrionota</taxon>
        <taxon>Bacteriovoracia</taxon>
        <taxon>Bacteriovoracales</taxon>
        <taxon>Halobacteriovoraceae</taxon>
        <taxon>Halobacteriovorax</taxon>
    </lineage>
</organism>
<name>A0A1Y5FCI3_9BACT</name>
<accession>A0A1Y5FCI3</accession>